<name>A0A9W6Z640_9STRA</name>
<evidence type="ECO:0000313" key="3">
    <source>
        <dbReference type="Proteomes" id="UP001165082"/>
    </source>
</evidence>
<keyword evidence="3" id="KW-1185">Reference proteome</keyword>
<accession>A0A9W6Z640</accession>
<evidence type="ECO:0000256" key="1">
    <source>
        <dbReference type="SAM" id="Phobius"/>
    </source>
</evidence>
<sequence>MIFDDNTTVPTRLPALGEQTLRQNLPLRLHGGKLTDGNERDMKGPIIMEGVKKWSGGLAFLSILSILSLLSLLFMGGYPAGALLEKGHVGKGTSSQVHTHLPSQRSLFQAIVNIGASAVLNFRGTEARFDTLHNEEGVCHPTTQDPEPTTLWEDGTLAATPGRVLDALHMFFRYFSDLASDQ</sequence>
<protein>
    <submittedName>
        <fullName evidence="2">Uncharacterized protein</fullName>
    </submittedName>
</protein>
<keyword evidence="1" id="KW-0472">Membrane</keyword>
<organism evidence="2 3">
    <name type="scientific">Triparma retinervis</name>
    <dbReference type="NCBI Taxonomy" id="2557542"/>
    <lineage>
        <taxon>Eukaryota</taxon>
        <taxon>Sar</taxon>
        <taxon>Stramenopiles</taxon>
        <taxon>Ochrophyta</taxon>
        <taxon>Bolidophyceae</taxon>
        <taxon>Parmales</taxon>
        <taxon>Triparmaceae</taxon>
        <taxon>Triparma</taxon>
    </lineage>
</organism>
<keyword evidence="1" id="KW-0812">Transmembrane</keyword>
<dbReference type="Proteomes" id="UP001165082">
    <property type="component" value="Unassembled WGS sequence"/>
</dbReference>
<dbReference type="AlphaFoldDB" id="A0A9W6Z640"/>
<evidence type="ECO:0000313" key="2">
    <source>
        <dbReference type="EMBL" id="GMH47939.1"/>
    </source>
</evidence>
<dbReference type="EMBL" id="BRXZ01005666">
    <property type="protein sequence ID" value="GMH47939.1"/>
    <property type="molecule type" value="Genomic_DNA"/>
</dbReference>
<proteinExistence type="predicted"/>
<reference evidence="2" key="1">
    <citation type="submission" date="2022-07" db="EMBL/GenBank/DDBJ databases">
        <title>Genome analysis of Parmales, a sister group of diatoms, reveals the evolutionary specialization of diatoms from phago-mixotrophs to photoautotrophs.</title>
        <authorList>
            <person name="Ban H."/>
            <person name="Sato S."/>
            <person name="Yoshikawa S."/>
            <person name="Kazumasa Y."/>
            <person name="Nakamura Y."/>
            <person name="Ichinomiya M."/>
            <person name="Saitoh K."/>
            <person name="Sato N."/>
            <person name="Blanc-Mathieu R."/>
            <person name="Endo H."/>
            <person name="Kuwata A."/>
            <person name="Ogata H."/>
        </authorList>
    </citation>
    <scope>NUCLEOTIDE SEQUENCE</scope>
</reference>
<comment type="caution">
    <text evidence="2">The sequence shown here is derived from an EMBL/GenBank/DDBJ whole genome shotgun (WGS) entry which is preliminary data.</text>
</comment>
<feature type="transmembrane region" description="Helical" evidence="1">
    <location>
        <begin position="58"/>
        <end position="78"/>
    </location>
</feature>
<gene>
    <name evidence="2" type="ORF">TrRE_jg1242</name>
</gene>
<keyword evidence="1" id="KW-1133">Transmembrane helix</keyword>